<reference evidence="1 2" key="1">
    <citation type="journal article" date="2018" name="PLoS ONE">
        <title>The draft genome of Kipferlia bialata reveals reductive genome evolution in fornicate parasites.</title>
        <authorList>
            <person name="Tanifuji G."/>
            <person name="Takabayashi S."/>
            <person name="Kume K."/>
            <person name="Takagi M."/>
            <person name="Nakayama T."/>
            <person name="Kamikawa R."/>
            <person name="Inagaki Y."/>
            <person name="Hashimoto T."/>
        </authorList>
    </citation>
    <scope>NUCLEOTIDE SEQUENCE [LARGE SCALE GENOMIC DNA]</scope>
    <source>
        <strain evidence="1">NY0173</strain>
    </source>
</reference>
<dbReference type="EMBL" id="BDIP01002307">
    <property type="protein sequence ID" value="GIQ86086.1"/>
    <property type="molecule type" value="Genomic_DNA"/>
</dbReference>
<evidence type="ECO:0000313" key="1">
    <source>
        <dbReference type="EMBL" id="GIQ86086.1"/>
    </source>
</evidence>
<name>A0A9K3CZM6_9EUKA</name>
<sequence length="127" mass="13330">MRAEGFAAMVAHMTALATKQEGVFSHLTRIDLTGNAITTAGLAEGRLVKLLQCCPNVSYLTLTGNSLLLPGLDQLVQDILQADTALTRVTYTDSAIPSVLDGVNTNALSASGDNPFEEAGFFSDGNI</sequence>
<keyword evidence="2" id="KW-1185">Reference proteome</keyword>
<gene>
    <name evidence="1" type="ORF">KIPB_007871</name>
</gene>
<protein>
    <submittedName>
        <fullName evidence="1">Uncharacterized protein</fullName>
    </submittedName>
</protein>
<dbReference type="Proteomes" id="UP000265618">
    <property type="component" value="Unassembled WGS sequence"/>
</dbReference>
<evidence type="ECO:0000313" key="2">
    <source>
        <dbReference type="Proteomes" id="UP000265618"/>
    </source>
</evidence>
<dbReference type="AlphaFoldDB" id="A0A9K3CZM6"/>
<organism evidence="1 2">
    <name type="scientific">Kipferlia bialata</name>
    <dbReference type="NCBI Taxonomy" id="797122"/>
    <lineage>
        <taxon>Eukaryota</taxon>
        <taxon>Metamonada</taxon>
        <taxon>Carpediemonas-like organisms</taxon>
        <taxon>Kipferlia</taxon>
    </lineage>
</organism>
<dbReference type="Gene3D" id="3.80.10.10">
    <property type="entry name" value="Ribonuclease Inhibitor"/>
    <property type="match status" value="1"/>
</dbReference>
<accession>A0A9K3CZM6</accession>
<comment type="caution">
    <text evidence="1">The sequence shown here is derived from an EMBL/GenBank/DDBJ whole genome shotgun (WGS) entry which is preliminary data.</text>
</comment>
<dbReference type="SUPFAM" id="SSF52047">
    <property type="entry name" value="RNI-like"/>
    <property type="match status" value="1"/>
</dbReference>
<dbReference type="InterPro" id="IPR032675">
    <property type="entry name" value="LRR_dom_sf"/>
</dbReference>
<proteinExistence type="predicted"/>